<dbReference type="Pfam" id="PF00069">
    <property type="entry name" value="Pkinase"/>
    <property type="match status" value="1"/>
</dbReference>
<keyword evidence="12" id="KW-1185">Reference proteome</keyword>
<dbReference type="Proteomes" id="UP000018208">
    <property type="component" value="Unassembled WGS sequence"/>
</dbReference>
<name>V6LCS5_9EUKA</name>
<dbReference type="OrthoDB" id="248923at2759"/>
<dbReference type="EC" id="2.7.11.1" evidence="1"/>
<evidence type="ECO:0000313" key="10">
    <source>
        <dbReference type="EMBL" id="EST42252.1"/>
    </source>
</evidence>
<dbReference type="GO" id="GO:0004674">
    <property type="term" value="F:protein serine/threonine kinase activity"/>
    <property type="evidence" value="ECO:0007669"/>
    <property type="project" value="UniProtKB-KW"/>
</dbReference>
<dbReference type="Gene3D" id="1.10.510.10">
    <property type="entry name" value="Transferase(Phosphotransferase) domain 1"/>
    <property type="match status" value="1"/>
</dbReference>
<dbReference type="EMBL" id="AUWU02000003">
    <property type="protein sequence ID" value="KAH0574639.1"/>
    <property type="molecule type" value="Genomic_DNA"/>
</dbReference>
<comment type="catalytic activity">
    <reaction evidence="7">
        <text>L-threonyl-[protein] + ATP = O-phospho-L-threonyl-[protein] + ADP + H(+)</text>
        <dbReference type="Rhea" id="RHEA:46608"/>
        <dbReference type="Rhea" id="RHEA-COMP:11060"/>
        <dbReference type="Rhea" id="RHEA-COMP:11605"/>
        <dbReference type="ChEBI" id="CHEBI:15378"/>
        <dbReference type="ChEBI" id="CHEBI:30013"/>
        <dbReference type="ChEBI" id="CHEBI:30616"/>
        <dbReference type="ChEBI" id="CHEBI:61977"/>
        <dbReference type="ChEBI" id="CHEBI:456216"/>
        <dbReference type="EC" id="2.7.11.1"/>
    </reaction>
</comment>
<evidence type="ECO:0000256" key="3">
    <source>
        <dbReference type="ARBA" id="ARBA00022679"/>
    </source>
</evidence>
<organism evidence="10">
    <name type="scientific">Spironucleus salmonicida</name>
    <dbReference type="NCBI Taxonomy" id="348837"/>
    <lineage>
        <taxon>Eukaryota</taxon>
        <taxon>Metamonada</taxon>
        <taxon>Diplomonadida</taxon>
        <taxon>Hexamitidae</taxon>
        <taxon>Hexamitinae</taxon>
        <taxon>Spironucleus</taxon>
    </lineage>
</organism>
<keyword evidence="5 10" id="KW-0418">Kinase</keyword>
<gene>
    <name evidence="10" type="ORF">SS50377_18552</name>
    <name evidence="11" type="ORF">SS50377_22254</name>
</gene>
<dbReference type="InterPro" id="IPR000719">
    <property type="entry name" value="Prot_kinase_dom"/>
</dbReference>
<keyword evidence="6" id="KW-0067">ATP-binding</keyword>
<dbReference type="GO" id="GO:0005524">
    <property type="term" value="F:ATP binding"/>
    <property type="evidence" value="ECO:0007669"/>
    <property type="project" value="UniProtKB-KW"/>
</dbReference>
<dbReference type="AlphaFoldDB" id="V6LCS5"/>
<evidence type="ECO:0000256" key="1">
    <source>
        <dbReference type="ARBA" id="ARBA00012513"/>
    </source>
</evidence>
<keyword evidence="2" id="KW-0723">Serine/threonine-protein kinase</keyword>
<evidence type="ECO:0000256" key="5">
    <source>
        <dbReference type="ARBA" id="ARBA00022777"/>
    </source>
</evidence>
<dbReference type="Gene3D" id="3.30.200.20">
    <property type="entry name" value="Phosphorylase Kinase, domain 1"/>
    <property type="match status" value="1"/>
</dbReference>
<proteinExistence type="predicted"/>
<reference evidence="10 11" key="1">
    <citation type="journal article" date="2014" name="PLoS Genet.">
        <title>The Genome of Spironucleus salmonicida Highlights a Fish Pathogen Adapted to Fluctuating Environments.</title>
        <authorList>
            <person name="Xu F."/>
            <person name="Jerlstrom-Hultqvist J."/>
            <person name="Einarsson E."/>
            <person name="Astvaldsson A."/>
            <person name="Svard S.G."/>
            <person name="Andersson J.O."/>
        </authorList>
    </citation>
    <scope>NUCLEOTIDE SEQUENCE</scope>
    <source>
        <strain evidence="11">ATCC 50377</strain>
    </source>
</reference>
<evidence type="ECO:0000313" key="11">
    <source>
        <dbReference type="EMBL" id="KAH0574639.1"/>
    </source>
</evidence>
<accession>V6LCS5</accession>
<keyword evidence="3" id="KW-0808">Transferase</keyword>
<evidence type="ECO:0000256" key="4">
    <source>
        <dbReference type="ARBA" id="ARBA00022741"/>
    </source>
</evidence>
<evidence type="ECO:0000256" key="8">
    <source>
        <dbReference type="ARBA" id="ARBA00048679"/>
    </source>
</evidence>
<dbReference type="SMART" id="SM00220">
    <property type="entry name" value="S_TKc"/>
    <property type="match status" value="1"/>
</dbReference>
<evidence type="ECO:0000256" key="7">
    <source>
        <dbReference type="ARBA" id="ARBA00047899"/>
    </source>
</evidence>
<keyword evidence="4" id="KW-0547">Nucleotide-binding</keyword>
<comment type="catalytic activity">
    <reaction evidence="8">
        <text>L-seryl-[protein] + ATP = O-phospho-L-seryl-[protein] + ADP + H(+)</text>
        <dbReference type="Rhea" id="RHEA:17989"/>
        <dbReference type="Rhea" id="RHEA-COMP:9863"/>
        <dbReference type="Rhea" id="RHEA-COMP:11604"/>
        <dbReference type="ChEBI" id="CHEBI:15378"/>
        <dbReference type="ChEBI" id="CHEBI:29999"/>
        <dbReference type="ChEBI" id="CHEBI:30616"/>
        <dbReference type="ChEBI" id="CHEBI:83421"/>
        <dbReference type="ChEBI" id="CHEBI:456216"/>
        <dbReference type="EC" id="2.7.11.1"/>
    </reaction>
</comment>
<dbReference type="InterPro" id="IPR051131">
    <property type="entry name" value="NEK_Ser/Thr_kinase_NIMA"/>
</dbReference>
<dbReference type="VEuPathDB" id="GiardiaDB:SS50377_22254"/>
<evidence type="ECO:0000313" key="12">
    <source>
        <dbReference type="Proteomes" id="UP000018208"/>
    </source>
</evidence>
<dbReference type="PROSITE" id="PS50011">
    <property type="entry name" value="PROTEIN_KINASE_DOM"/>
    <property type="match status" value="1"/>
</dbReference>
<dbReference type="EMBL" id="KI546166">
    <property type="protein sequence ID" value="EST42252.1"/>
    <property type="molecule type" value="Genomic_DNA"/>
</dbReference>
<protein>
    <recommendedName>
        <fullName evidence="1">non-specific serine/threonine protein kinase</fullName>
        <ecNumber evidence="1">2.7.11.1</ecNumber>
    </recommendedName>
</protein>
<dbReference type="PANTHER" id="PTHR44899:SF3">
    <property type="entry name" value="SERINE_THREONINE-PROTEIN KINASE NEK1"/>
    <property type="match status" value="1"/>
</dbReference>
<feature type="domain" description="Protein kinase" evidence="9">
    <location>
        <begin position="1"/>
        <end position="221"/>
    </location>
</feature>
<dbReference type="InterPro" id="IPR011009">
    <property type="entry name" value="Kinase-like_dom_sf"/>
</dbReference>
<reference evidence="11" key="2">
    <citation type="submission" date="2020-12" db="EMBL/GenBank/DDBJ databases">
        <title>New Spironucleus salmonicida genome in near-complete chromosomes.</title>
        <authorList>
            <person name="Xu F."/>
            <person name="Kurt Z."/>
            <person name="Jimenez-Gonzalez A."/>
            <person name="Astvaldsson A."/>
            <person name="Andersson J.O."/>
            <person name="Svard S.G."/>
        </authorList>
    </citation>
    <scope>NUCLEOTIDE SEQUENCE</scope>
    <source>
        <strain evidence="11">ATCC 50377</strain>
    </source>
</reference>
<evidence type="ECO:0000259" key="9">
    <source>
        <dbReference type="PROSITE" id="PS50011"/>
    </source>
</evidence>
<dbReference type="PANTHER" id="PTHR44899">
    <property type="entry name" value="CAMK FAMILY PROTEIN KINASE"/>
    <property type="match status" value="1"/>
</dbReference>
<evidence type="ECO:0000256" key="2">
    <source>
        <dbReference type="ARBA" id="ARBA00022527"/>
    </source>
</evidence>
<sequence>MNNTQQVIKFKDEAAIQKFLQKIEVYQKNQSAQLLQIINFQIVGLELQIFLEDSSSYISLEQLIQLFKIENIYFKEGQILYIFQQILSAICSMHKQQLIHRALYPENIFFDQNFNVKIGIFSQLFCGRQQSVYDSPEFLTNKQYNQKSDIFAIGCILYYISSFQQPFPISQKTIVTGILFSSVQPIPTFYSANLYKIIKAMLNRDYKPRPEPLKLINNTIFSGFDLKKEKQDLLQVYYRLKNNKIIEIIQLNINNNDLKKLLDILLGNDLELELRISIVETELKIKLEDKYQLIYNTIINKISNSEALLCQFIDDDIQDILIQIIQNIISFKK</sequence>
<evidence type="ECO:0000256" key="6">
    <source>
        <dbReference type="ARBA" id="ARBA00022840"/>
    </source>
</evidence>
<dbReference type="SUPFAM" id="SSF56112">
    <property type="entry name" value="Protein kinase-like (PK-like)"/>
    <property type="match status" value="1"/>
</dbReference>